<evidence type="ECO:0000259" key="1">
    <source>
        <dbReference type="Pfam" id="PF07728"/>
    </source>
</evidence>
<feature type="domain" description="ATPase dynein-related AAA" evidence="1">
    <location>
        <begin position="338"/>
        <end position="492"/>
    </location>
</feature>
<reference evidence="3" key="2">
    <citation type="submission" date="2012-08" db="EMBL/GenBank/DDBJ databases">
        <title>Finished genome of Desulfosporosinus meridiei DSM 13257.</title>
        <authorList>
            <person name="Huntemann M."/>
            <person name="Wei C.-L."/>
            <person name="Han J."/>
            <person name="Detter J.C."/>
            <person name="Han C."/>
            <person name="Davenport K."/>
            <person name="Daligault H."/>
            <person name="Erkkila T."/>
            <person name="Gu W."/>
            <person name="Munk A.C.C."/>
            <person name="Teshima H."/>
            <person name="Xu Y."/>
            <person name="Chain P."/>
            <person name="Tapia R."/>
            <person name="Chen A."/>
            <person name="Krypides N."/>
            <person name="Mavromatis K."/>
            <person name="Markowitz V."/>
            <person name="Szeto E."/>
            <person name="Ivanova N."/>
            <person name="Mikhailova N."/>
            <person name="Ovchinnikova G."/>
            <person name="Pagani I."/>
            <person name="Pati A."/>
            <person name="Goodwin L."/>
            <person name="Peters L."/>
            <person name="Pitluck S."/>
            <person name="Woyke T."/>
            <person name="Pester M."/>
            <person name="Spring S."/>
            <person name="Ollivier B."/>
            <person name="Rattei T."/>
            <person name="Klenk H.-P."/>
            <person name="Wagner M."/>
            <person name="Loy A."/>
        </authorList>
    </citation>
    <scope>NUCLEOTIDE SEQUENCE [LARGE SCALE GENOMIC DNA]</scope>
    <source>
        <strain evidence="3">ATCC BAA-275 / DSM 13257 / NCIMB 13706 / S10</strain>
    </source>
</reference>
<dbReference type="SUPFAM" id="SSF52540">
    <property type="entry name" value="P-loop containing nucleoside triphosphate hydrolases"/>
    <property type="match status" value="1"/>
</dbReference>
<keyword evidence="2" id="KW-0255">Endonuclease</keyword>
<keyword evidence="3" id="KW-1185">Reference proteome</keyword>
<dbReference type="STRING" id="768704.Desmer_3415"/>
<dbReference type="Proteomes" id="UP000005262">
    <property type="component" value="Chromosome"/>
</dbReference>
<dbReference type="InterPro" id="IPR027417">
    <property type="entry name" value="P-loop_NTPase"/>
</dbReference>
<gene>
    <name evidence="2" type="ordered locus">Desmer_3415</name>
</gene>
<reference evidence="2 3" key="1">
    <citation type="journal article" date="2012" name="J. Bacteriol.">
        <title>Complete genome sequences of Desulfosporosinus orientis DSM765T, Desulfosporosinus youngiae DSM17734T, Desulfosporosinus meridiei DSM13257T, and Desulfosporosinus acidiphilus DSM22704T.</title>
        <authorList>
            <person name="Pester M."/>
            <person name="Brambilla E."/>
            <person name="Alazard D."/>
            <person name="Rattei T."/>
            <person name="Weinmaier T."/>
            <person name="Han J."/>
            <person name="Lucas S."/>
            <person name="Lapidus A."/>
            <person name="Cheng J.F."/>
            <person name="Goodwin L."/>
            <person name="Pitluck S."/>
            <person name="Peters L."/>
            <person name="Ovchinnikova G."/>
            <person name="Teshima H."/>
            <person name="Detter J.C."/>
            <person name="Han C.S."/>
            <person name="Tapia R."/>
            <person name="Land M.L."/>
            <person name="Hauser L."/>
            <person name="Kyrpides N.C."/>
            <person name="Ivanova N.N."/>
            <person name="Pagani I."/>
            <person name="Huntmann M."/>
            <person name="Wei C.L."/>
            <person name="Davenport K.W."/>
            <person name="Daligault H."/>
            <person name="Chain P.S."/>
            <person name="Chen A."/>
            <person name="Mavromatis K."/>
            <person name="Markowitz V."/>
            <person name="Szeto E."/>
            <person name="Mikhailova N."/>
            <person name="Pati A."/>
            <person name="Wagner M."/>
            <person name="Woyke T."/>
            <person name="Ollivier B."/>
            <person name="Klenk H.P."/>
            <person name="Spring S."/>
            <person name="Loy A."/>
        </authorList>
    </citation>
    <scope>NUCLEOTIDE SEQUENCE [LARGE SCALE GENOMIC DNA]</scope>
    <source>
        <strain evidence="3">ATCC BAA-275 / DSM 13257 / NCIMB 13706 / S10</strain>
    </source>
</reference>
<name>J7IU72_DESMD</name>
<sequence>MGWLENETLNMGDIDWIKRNYILFKAPGGSGNGNFPLSVDRTPIGYHKNLGGIVIYLEPVSTLPEPIVKFNQVSSQSFVSFVERNLKVLNSIGLPHQPENYLSFLKENLANRLILAIPVLRPIRDPNDSRERYFYNFEMVHISDEKPEADSYVTVPSVVSHIDRRRFESILEKKTQVQFIHYNGMMPCPEFIVCEDVLYHVPSNALTANPRNINTFTPVDPSQIKKVLLPPEFKETSRCSWQGLYFIPHNYAEELRTLFNNEGVSYTEELKNNHTNMNFINSIQTQEASPEPQTPAGQVTEYEFLQSLKNCVNESNLYYEEKDLYNFHTAVKTNSLTILGGMSGTGKTQLALEYAKALGLKNGEDLLFIPISPSYSEPSDLLGYLNPLTGAYVESESGLARFLYNASQNPDRLYMVIFDEMNLSQVEYWFSPFISLLELSENHRELKLVSERQYCLNEEYRKSIKLGKNVILIGTANFDETTKEFSNRLLDRANVIYLTKQSFLNAKNVNEEEVSVPPYDAISADIFRSWRKAAQELTLLQSMNDKELTLLDEIHTELSKIDAQNGVSFRVCKAIGSYIANIPYDENGKLLIARRSAFDLQLRQRVFTKLKGHKEMLIELLGEYNLDTDRVVNSKIMQLLEAYDDDKEKVFENFEQSVNFLKQKAKELVIHGYTM</sequence>
<dbReference type="AlphaFoldDB" id="J7IU72"/>
<dbReference type="Pfam" id="PF07728">
    <property type="entry name" value="AAA_5"/>
    <property type="match status" value="1"/>
</dbReference>
<proteinExistence type="predicted"/>
<evidence type="ECO:0000313" key="2">
    <source>
        <dbReference type="EMBL" id="AFQ45270.1"/>
    </source>
</evidence>
<dbReference type="KEGG" id="dmi:Desmer_3415"/>
<dbReference type="HOGENOM" id="CLU_011498_3_0_9"/>
<dbReference type="eggNOG" id="COG1401">
    <property type="taxonomic scope" value="Bacteria"/>
</dbReference>
<protein>
    <submittedName>
        <fullName evidence="2">GTPase subunit of restriction endonuclease</fullName>
    </submittedName>
</protein>
<dbReference type="GO" id="GO:0005524">
    <property type="term" value="F:ATP binding"/>
    <property type="evidence" value="ECO:0007669"/>
    <property type="project" value="InterPro"/>
</dbReference>
<accession>J7IU72</accession>
<dbReference type="EMBL" id="CP003629">
    <property type="protein sequence ID" value="AFQ45270.1"/>
    <property type="molecule type" value="Genomic_DNA"/>
</dbReference>
<keyword evidence="2" id="KW-0540">Nuclease</keyword>
<dbReference type="GO" id="GO:0004519">
    <property type="term" value="F:endonuclease activity"/>
    <property type="evidence" value="ECO:0007669"/>
    <property type="project" value="UniProtKB-KW"/>
</dbReference>
<dbReference type="OrthoDB" id="9781481at2"/>
<dbReference type="RefSeq" id="WP_014904179.1">
    <property type="nucleotide sequence ID" value="NC_018515.1"/>
</dbReference>
<keyword evidence="2" id="KW-0378">Hydrolase</keyword>
<dbReference type="GO" id="GO:0016887">
    <property type="term" value="F:ATP hydrolysis activity"/>
    <property type="evidence" value="ECO:0007669"/>
    <property type="project" value="InterPro"/>
</dbReference>
<organism evidence="2 3">
    <name type="scientific">Desulfosporosinus meridiei (strain ATCC BAA-275 / DSM 13257 / KCTC 12902 / NCIMB 13706 / S10)</name>
    <dbReference type="NCBI Taxonomy" id="768704"/>
    <lineage>
        <taxon>Bacteria</taxon>
        <taxon>Bacillati</taxon>
        <taxon>Bacillota</taxon>
        <taxon>Clostridia</taxon>
        <taxon>Eubacteriales</taxon>
        <taxon>Desulfitobacteriaceae</taxon>
        <taxon>Desulfosporosinus</taxon>
    </lineage>
</organism>
<dbReference type="REBASE" id="52323">
    <property type="entry name" value="Dme13257McrBP"/>
</dbReference>
<dbReference type="Gene3D" id="3.40.50.300">
    <property type="entry name" value="P-loop containing nucleotide triphosphate hydrolases"/>
    <property type="match status" value="1"/>
</dbReference>
<evidence type="ECO:0000313" key="3">
    <source>
        <dbReference type="Proteomes" id="UP000005262"/>
    </source>
</evidence>
<dbReference type="InterPro" id="IPR011704">
    <property type="entry name" value="ATPase_dyneun-rel_AAA"/>
</dbReference>